<feature type="compositionally biased region" description="Gly residues" evidence="1">
    <location>
        <begin position="156"/>
        <end position="173"/>
    </location>
</feature>
<dbReference type="Proteomes" id="UP000249260">
    <property type="component" value="Unassembled WGS sequence"/>
</dbReference>
<name>A0A328U3B9_9BACL</name>
<gene>
    <name evidence="2" type="ORF">DL346_02135</name>
</gene>
<protein>
    <submittedName>
        <fullName evidence="2">Uncharacterized protein</fullName>
    </submittedName>
</protein>
<feature type="region of interest" description="Disordered" evidence="1">
    <location>
        <begin position="151"/>
        <end position="177"/>
    </location>
</feature>
<sequence length="202" mass="18440">MGVLQASQLTNPPIAAGGAGAEVSYRFGGEGGGSIAIYAKGNFTIAQGASIHANGNSGMNSTSSGDTGGAGGGGGGIVIVAAKGTMTISGSIRANGGSGSPGINNVVGGLGSGGGGGGGGGIIHLITATTPAITGNLEVLGGSAGMSIFEGSSTNSGGGGGASGGNGGDGGSSVGAQYLSSQSGRTGLILQTIVSAPENLLK</sequence>
<evidence type="ECO:0000313" key="3">
    <source>
        <dbReference type="Proteomes" id="UP000249260"/>
    </source>
</evidence>
<dbReference type="EMBL" id="QLUW01000001">
    <property type="protein sequence ID" value="RAP77317.1"/>
    <property type="molecule type" value="Genomic_DNA"/>
</dbReference>
<accession>A0A328U3B9</accession>
<reference evidence="2 3" key="1">
    <citation type="submission" date="2018-06" db="EMBL/GenBank/DDBJ databases">
        <title>Paenibacillus montanisoli sp. nov., isolated from mountain area soil.</title>
        <authorList>
            <person name="Wu M."/>
        </authorList>
    </citation>
    <scope>NUCLEOTIDE SEQUENCE [LARGE SCALE GENOMIC DNA]</scope>
    <source>
        <strain evidence="2 3">RA17</strain>
    </source>
</reference>
<keyword evidence="3" id="KW-1185">Reference proteome</keyword>
<organism evidence="2 3">
    <name type="scientific">Paenibacillus montanisoli</name>
    <dbReference type="NCBI Taxonomy" id="2081970"/>
    <lineage>
        <taxon>Bacteria</taxon>
        <taxon>Bacillati</taxon>
        <taxon>Bacillota</taxon>
        <taxon>Bacilli</taxon>
        <taxon>Bacillales</taxon>
        <taxon>Paenibacillaceae</taxon>
        <taxon>Paenibacillus</taxon>
    </lineage>
</organism>
<dbReference type="AlphaFoldDB" id="A0A328U3B9"/>
<evidence type="ECO:0000313" key="2">
    <source>
        <dbReference type="EMBL" id="RAP77317.1"/>
    </source>
</evidence>
<evidence type="ECO:0000256" key="1">
    <source>
        <dbReference type="SAM" id="MobiDB-lite"/>
    </source>
</evidence>
<proteinExistence type="predicted"/>
<comment type="caution">
    <text evidence="2">The sequence shown here is derived from an EMBL/GenBank/DDBJ whole genome shotgun (WGS) entry which is preliminary data.</text>
</comment>